<comment type="caution">
    <text evidence="1">The sequence shown here is derived from an EMBL/GenBank/DDBJ whole genome shotgun (WGS) entry which is preliminary data.</text>
</comment>
<sequence length="76" mass="8280">MFISVCILPQIKFMPPHFSQICSTGLLVVVVSIVPLQNMFSSTPSVFFLASSTSLSLHKFVSLSLSTPSIKISQPH</sequence>
<organism evidence="1 2">
    <name type="scientific">Flemingia macrophylla</name>
    <dbReference type="NCBI Taxonomy" id="520843"/>
    <lineage>
        <taxon>Eukaryota</taxon>
        <taxon>Viridiplantae</taxon>
        <taxon>Streptophyta</taxon>
        <taxon>Embryophyta</taxon>
        <taxon>Tracheophyta</taxon>
        <taxon>Spermatophyta</taxon>
        <taxon>Magnoliopsida</taxon>
        <taxon>eudicotyledons</taxon>
        <taxon>Gunneridae</taxon>
        <taxon>Pentapetalae</taxon>
        <taxon>rosids</taxon>
        <taxon>fabids</taxon>
        <taxon>Fabales</taxon>
        <taxon>Fabaceae</taxon>
        <taxon>Papilionoideae</taxon>
        <taxon>50 kb inversion clade</taxon>
        <taxon>NPAAA clade</taxon>
        <taxon>indigoferoid/millettioid clade</taxon>
        <taxon>Phaseoleae</taxon>
        <taxon>Flemingia</taxon>
    </lineage>
</organism>
<accession>A0ABD1NLL9</accession>
<dbReference type="Proteomes" id="UP001603857">
    <property type="component" value="Unassembled WGS sequence"/>
</dbReference>
<proteinExistence type="predicted"/>
<evidence type="ECO:0000313" key="1">
    <source>
        <dbReference type="EMBL" id="KAL2349034.1"/>
    </source>
</evidence>
<dbReference type="EMBL" id="JBGMDY010000001">
    <property type="protein sequence ID" value="KAL2349034.1"/>
    <property type="molecule type" value="Genomic_DNA"/>
</dbReference>
<name>A0ABD1NLL9_9FABA</name>
<evidence type="ECO:0000313" key="2">
    <source>
        <dbReference type="Proteomes" id="UP001603857"/>
    </source>
</evidence>
<keyword evidence="2" id="KW-1185">Reference proteome</keyword>
<protein>
    <submittedName>
        <fullName evidence="1">Uncharacterized protein</fullName>
    </submittedName>
</protein>
<reference evidence="1 2" key="1">
    <citation type="submission" date="2024-08" db="EMBL/GenBank/DDBJ databases">
        <title>Insights into the chromosomal genome structure of Flemingia macrophylla.</title>
        <authorList>
            <person name="Ding Y."/>
            <person name="Zhao Y."/>
            <person name="Bi W."/>
            <person name="Wu M."/>
            <person name="Zhao G."/>
            <person name="Gong Y."/>
            <person name="Li W."/>
            <person name="Zhang P."/>
        </authorList>
    </citation>
    <scope>NUCLEOTIDE SEQUENCE [LARGE SCALE GENOMIC DNA]</scope>
    <source>
        <strain evidence="1">DYQJB</strain>
        <tissue evidence="1">Leaf</tissue>
    </source>
</reference>
<gene>
    <name evidence="1" type="ORF">Fmac_003034</name>
</gene>
<dbReference type="AlphaFoldDB" id="A0ABD1NLL9"/>